<dbReference type="OrthoDB" id="10025388at2759"/>
<gene>
    <name evidence="1" type="ORF">JRQ81_005884</name>
</gene>
<dbReference type="EMBL" id="JAPFRF010000002">
    <property type="protein sequence ID" value="KAJ7341592.1"/>
    <property type="molecule type" value="Genomic_DNA"/>
</dbReference>
<keyword evidence="2" id="KW-1185">Reference proteome</keyword>
<reference evidence="1" key="1">
    <citation type="journal article" date="2023" name="DNA Res.">
        <title>Chromosome-level genome assembly of Phrynocephalus forsythii using third-generation DNA sequencing and Hi-C analysis.</title>
        <authorList>
            <person name="Qi Y."/>
            <person name="Zhao W."/>
            <person name="Zhao Y."/>
            <person name="Niu C."/>
            <person name="Cao S."/>
            <person name="Zhang Y."/>
        </authorList>
    </citation>
    <scope>NUCLEOTIDE SEQUENCE</scope>
    <source>
        <tissue evidence="1">Muscle</tissue>
    </source>
</reference>
<evidence type="ECO:0000313" key="2">
    <source>
        <dbReference type="Proteomes" id="UP001142489"/>
    </source>
</evidence>
<dbReference type="PANTHER" id="PTHR21301:SF10">
    <property type="entry name" value="REVERSE TRANSCRIPTASE DOMAIN-CONTAINING PROTEIN"/>
    <property type="match status" value="1"/>
</dbReference>
<evidence type="ECO:0000313" key="1">
    <source>
        <dbReference type="EMBL" id="KAJ7341592.1"/>
    </source>
</evidence>
<organism evidence="1 2">
    <name type="scientific">Phrynocephalus forsythii</name>
    <dbReference type="NCBI Taxonomy" id="171643"/>
    <lineage>
        <taxon>Eukaryota</taxon>
        <taxon>Metazoa</taxon>
        <taxon>Chordata</taxon>
        <taxon>Craniata</taxon>
        <taxon>Vertebrata</taxon>
        <taxon>Euteleostomi</taxon>
        <taxon>Lepidosauria</taxon>
        <taxon>Squamata</taxon>
        <taxon>Bifurcata</taxon>
        <taxon>Unidentata</taxon>
        <taxon>Episquamata</taxon>
        <taxon>Toxicofera</taxon>
        <taxon>Iguania</taxon>
        <taxon>Acrodonta</taxon>
        <taxon>Agamidae</taxon>
        <taxon>Agaminae</taxon>
        <taxon>Phrynocephalus</taxon>
    </lineage>
</organism>
<dbReference type="PANTHER" id="PTHR21301">
    <property type="entry name" value="REVERSE TRANSCRIPTASE"/>
    <property type="match status" value="1"/>
</dbReference>
<proteinExistence type="predicted"/>
<accession>A0A9Q1B6D2</accession>
<sequence length="157" mass="17856">SIYHAPNPGQPIVSSVNTITAGVSRYLGNIFKPYATNALSYVRETTDFLRKLQSTQNFPDNNILATMDVEALCTNIQHKDGLQTITNTIQNKEESHIITTLCDFVLTHNYFTFDNKTYLQINRTAMETPMAPQYSNIFMADLEQRFVTTAPRNHFSI</sequence>
<dbReference type="AlphaFoldDB" id="A0A9Q1B6D2"/>
<dbReference type="Proteomes" id="UP001142489">
    <property type="component" value="Unassembled WGS sequence"/>
</dbReference>
<comment type="caution">
    <text evidence="1">The sequence shown here is derived from an EMBL/GenBank/DDBJ whole genome shotgun (WGS) entry which is preliminary data.</text>
</comment>
<feature type="non-terminal residue" evidence="1">
    <location>
        <position position="1"/>
    </location>
</feature>
<name>A0A9Q1B6D2_9SAUR</name>
<protein>
    <submittedName>
        <fullName evidence="1">Uncharacterized protein</fullName>
    </submittedName>
</protein>